<comment type="caution">
    <text evidence="1">The sequence shown here is derived from an EMBL/GenBank/DDBJ whole genome shotgun (WGS) entry which is preliminary data.</text>
</comment>
<dbReference type="EMBL" id="JACSRA010000023">
    <property type="protein sequence ID" value="MBD7912383.1"/>
    <property type="molecule type" value="Genomic_DNA"/>
</dbReference>
<name>A0ABR8PW76_9CLOT</name>
<keyword evidence="2" id="KW-1185">Reference proteome</keyword>
<evidence type="ECO:0000313" key="1">
    <source>
        <dbReference type="EMBL" id="MBD7912383.1"/>
    </source>
</evidence>
<sequence>MEKPSPSCKSIIANCRLDVNFDPKNKIIYVCSGKPQYFTATSSKCNGPITITYTGRKYDPCTKKICGDLGVYTTYDSGIVLDAYNCIRPGTMDTLSFTADDGCTCYKFTVIFVYSPCDCYNTQTCCNCNK</sequence>
<organism evidence="1 2">
    <name type="scientific">Clostridium cibarium</name>
    <dbReference type="NCBI Taxonomy" id="2762247"/>
    <lineage>
        <taxon>Bacteria</taxon>
        <taxon>Bacillati</taxon>
        <taxon>Bacillota</taxon>
        <taxon>Clostridia</taxon>
        <taxon>Eubacteriales</taxon>
        <taxon>Clostridiaceae</taxon>
        <taxon>Clostridium</taxon>
    </lineage>
</organism>
<reference evidence="1 2" key="1">
    <citation type="submission" date="2020-08" db="EMBL/GenBank/DDBJ databases">
        <title>A Genomic Blueprint of the Chicken Gut Microbiome.</title>
        <authorList>
            <person name="Gilroy R."/>
            <person name="Ravi A."/>
            <person name="Getino M."/>
            <person name="Pursley I."/>
            <person name="Horton D.L."/>
            <person name="Alikhan N.-F."/>
            <person name="Baker D."/>
            <person name="Gharbi K."/>
            <person name="Hall N."/>
            <person name="Watson M."/>
            <person name="Adriaenssens E.M."/>
            <person name="Foster-Nyarko E."/>
            <person name="Jarju S."/>
            <person name="Secka A."/>
            <person name="Antonio M."/>
            <person name="Oren A."/>
            <person name="Chaudhuri R."/>
            <person name="La Ragione R.M."/>
            <person name="Hildebrand F."/>
            <person name="Pallen M.J."/>
        </authorList>
    </citation>
    <scope>NUCLEOTIDE SEQUENCE [LARGE SCALE GENOMIC DNA]</scope>
    <source>
        <strain evidence="1 2">Sa3CVN1</strain>
    </source>
</reference>
<proteinExistence type="predicted"/>
<protein>
    <submittedName>
        <fullName evidence="1">Uncharacterized protein</fullName>
    </submittedName>
</protein>
<dbReference type="Proteomes" id="UP000627781">
    <property type="component" value="Unassembled WGS sequence"/>
</dbReference>
<dbReference type="RefSeq" id="WP_143315342.1">
    <property type="nucleotide sequence ID" value="NZ_JACSRA010000023.1"/>
</dbReference>
<accession>A0ABR8PW76</accession>
<gene>
    <name evidence="1" type="ORF">H9661_13550</name>
</gene>
<evidence type="ECO:0000313" key="2">
    <source>
        <dbReference type="Proteomes" id="UP000627781"/>
    </source>
</evidence>